<dbReference type="RefSeq" id="WP_275111525.1">
    <property type="nucleotide sequence ID" value="NZ_JAKJSC010000008.1"/>
</dbReference>
<proteinExistence type="predicted"/>
<keyword evidence="4" id="KW-1185">Reference proteome</keyword>
<keyword evidence="1" id="KW-0472">Membrane</keyword>
<organism evidence="3 4">
    <name type="scientific">Paralabilibaculum antarcticum</name>
    <dbReference type="NCBI Taxonomy" id="2912572"/>
    <lineage>
        <taxon>Bacteria</taxon>
        <taxon>Pseudomonadati</taxon>
        <taxon>Bacteroidota</taxon>
        <taxon>Bacteroidia</taxon>
        <taxon>Marinilabiliales</taxon>
        <taxon>Marinifilaceae</taxon>
        <taxon>Paralabilibaculum</taxon>
    </lineage>
</organism>
<dbReference type="Proteomes" id="UP001528920">
    <property type="component" value="Unassembled WGS sequence"/>
</dbReference>
<dbReference type="EMBL" id="JAKJSC010000008">
    <property type="protein sequence ID" value="MDE5420195.1"/>
    <property type="molecule type" value="Genomic_DNA"/>
</dbReference>
<dbReference type="PANTHER" id="PTHR30469">
    <property type="entry name" value="MULTIDRUG RESISTANCE PROTEIN MDTA"/>
    <property type="match status" value="1"/>
</dbReference>
<keyword evidence="1" id="KW-1133">Transmembrane helix</keyword>
<comment type="caution">
    <text evidence="3">The sequence shown here is derived from an EMBL/GenBank/DDBJ whole genome shotgun (WGS) entry which is preliminary data.</text>
</comment>
<name>A0ABT5VY54_9BACT</name>
<gene>
    <name evidence="3" type="ORF">L3049_19565</name>
</gene>
<keyword evidence="1" id="KW-0812">Transmembrane</keyword>
<sequence length="380" mass="43703">MKTIFPKEIIDHTTEAHFAKFNSNIKIIYLLVIVLLIAGVLALPVVNVPITQQGRGTIRSLNENNNVISAIYGQIAENRLHENLQVIKGDTLLILNAQKLDNELKSLGSRLDLNNEFRKDLEMLINSSSKRLQTFLYQNELEEYNQNLIELDADIKQKKRDFDLNKTLYEKEVVAKVDFEKIEYELQQTHQNKDMYVKQKNLKWQTSLRDLVNENMDLETSIIQNNKEKQNYVITAPISGSITHFTGIQAGNFLAPGQTICQISPASGLIVECYLSPSDIGYIRKEMSVNFQMDAFNYNQWGLGNGRVIEISPDIFQIENNAYFKVRCSIDQKHLKLKNGYEGNLTKGMSLTARFQVTERTLFQLLYDNVDDWLNPRLKS</sequence>
<evidence type="ECO:0000313" key="3">
    <source>
        <dbReference type="EMBL" id="MDE5420195.1"/>
    </source>
</evidence>
<feature type="transmembrane region" description="Helical" evidence="1">
    <location>
        <begin position="27"/>
        <end position="46"/>
    </location>
</feature>
<protein>
    <submittedName>
        <fullName evidence="3">HlyD family efflux transporter periplasmic adaptor subunit</fullName>
    </submittedName>
</protein>
<reference evidence="3 4" key="1">
    <citation type="submission" date="2022-01" db="EMBL/GenBank/DDBJ databases">
        <title>Labilibaculum sp. nov, a marine bacterium isolated from Antarctica.</title>
        <authorList>
            <person name="Dai W."/>
        </authorList>
    </citation>
    <scope>NUCLEOTIDE SEQUENCE [LARGE SCALE GENOMIC DNA]</scope>
    <source>
        <strain evidence="3 4">DW002</strain>
    </source>
</reference>
<dbReference type="InterPro" id="IPR058982">
    <property type="entry name" value="Beta-barrel_AprE"/>
</dbReference>
<evidence type="ECO:0000313" key="4">
    <source>
        <dbReference type="Proteomes" id="UP001528920"/>
    </source>
</evidence>
<accession>A0ABT5VY54</accession>
<feature type="domain" description="AprE-like beta-barrel" evidence="2">
    <location>
        <begin position="269"/>
        <end position="356"/>
    </location>
</feature>
<dbReference type="PANTHER" id="PTHR30469:SF15">
    <property type="entry name" value="HLYD FAMILY OF SECRETION PROTEINS"/>
    <property type="match status" value="1"/>
</dbReference>
<evidence type="ECO:0000256" key="1">
    <source>
        <dbReference type="SAM" id="Phobius"/>
    </source>
</evidence>
<evidence type="ECO:0000259" key="2">
    <source>
        <dbReference type="Pfam" id="PF26002"/>
    </source>
</evidence>
<dbReference type="Gene3D" id="2.40.30.170">
    <property type="match status" value="1"/>
</dbReference>
<dbReference type="Pfam" id="PF26002">
    <property type="entry name" value="Beta-barrel_AprE"/>
    <property type="match status" value="1"/>
</dbReference>